<name>A4V7R9_PSEFS</name>
<sequence>MRPAPFCSSLPIVRRQVLDLARLGSLSGIGPSQWIRFEQPVVWLREATAQVVFEHGGRVLETGASYVDCGDYLSSLYSAIESAKHECEVYEVSADSSLIVRVAVSILDIPVVACPTPLDAFPVGSYFQKAESEEGAWFHFAEADMRAVAESKSSIERDTAWQALRRLASVEVEVPEGLWTSRSGASCLSDTHLVDQYVHQQRNAVQALIAEAQITALRAG</sequence>
<geneLocation type="plasmid" evidence="1 2">
    <name>pQBR103</name>
</geneLocation>
<evidence type="ECO:0000313" key="2">
    <source>
        <dbReference type="Proteomes" id="UP000002332"/>
    </source>
</evidence>
<protein>
    <submittedName>
        <fullName evidence="1">Uncharacterized protein</fullName>
    </submittedName>
</protein>
<proteinExistence type="predicted"/>
<organism evidence="1 2">
    <name type="scientific">Pseudomonas fluorescens (strain SBW25)</name>
    <dbReference type="NCBI Taxonomy" id="216595"/>
    <lineage>
        <taxon>Bacteria</taxon>
        <taxon>Pseudomonadati</taxon>
        <taxon>Pseudomonadota</taxon>
        <taxon>Gammaproteobacteria</taxon>
        <taxon>Pseudomonadales</taxon>
        <taxon>Pseudomonadaceae</taxon>
        <taxon>Pseudomonas</taxon>
    </lineage>
</organism>
<keyword evidence="1" id="KW-0614">Plasmid</keyword>
<evidence type="ECO:0000313" key="1">
    <source>
        <dbReference type="EMBL" id="CAM96206.1"/>
    </source>
</evidence>
<gene>
    <name evidence="1" type="ordered locus">pQBR0174</name>
</gene>
<dbReference type="AlphaFoldDB" id="A4V7R9"/>
<dbReference type="Proteomes" id="UP000002332">
    <property type="component" value="Plasmid pQBR103"/>
</dbReference>
<dbReference type="EMBL" id="AM235768">
    <property type="protein sequence ID" value="CAM96206.1"/>
    <property type="molecule type" value="Genomic_DNA"/>
</dbReference>
<reference evidence="1 2" key="1">
    <citation type="journal article" date="2007" name="ISME J.">
        <title>Sequence-based analysis of pQBR103; a representative of a unique, transfer-proficient mega plasmid resident in the microbial community of sugar beet.</title>
        <authorList>
            <person name="Tett A."/>
            <person name="Spiers A.J."/>
            <person name="Crossman L.C."/>
            <person name="Ager D."/>
            <person name="Ciric L."/>
            <person name="Dow J.M."/>
            <person name="Fry J.C."/>
            <person name="Harris D."/>
            <person name="Lilley A."/>
            <person name="Oliver A."/>
            <person name="Parkhill J."/>
            <person name="Quail M.A."/>
            <person name="Rainey P.B."/>
            <person name="Saunders N.J."/>
            <person name="Seeger K."/>
            <person name="Snyder L.A.S."/>
            <person name="Squares R."/>
            <person name="Thomas C.M."/>
            <person name="Turner S.L."/>
            <person name="Zhang X.-X."/>
            <person name="Field D."/>
            <person name="Bailey M.J."/>
        </authorList>
    </citation>
    <scope>NUCLEOTIDE SEQUENCE [LARGE SCALE GENOMIC DNA]</scope>
    <source>
        <strain evidence="1 2">SBW25</strain>
    </source>
</reference>
<accession>A4V7R9</accession>